<dbReference type="Proteomes" id="UP000095347">
    <property type="component" value="Unassembled WGS sequence"/>
</dbReference>
<sequence length="97" mass="10836">MCDGASSTGIKQAGLLWCLHARNLTTVTKPLFFELMFLSNLDTGKTPAILISEDEVGRLRERVWDIPNCLRGNEEPTWMFVGKCAMPNSEHLIPSLT</sequence>
<keyword evidence="2" id="KW-1185">Reference proteome</keyword>
<reference evidence="2" key="1">
    <citation type="submission" date="2016-07" db="EMBL/GenBank/DDBJ databases">
        <authorList>
            <person name="Florea S."/>
            <person name="Webb J.S."/>
            <person name="Jaromczyk J."/>
            <person name="Schardl C.L."/>
        </authorList>
    </citation>
    <scope>NUCLEOTIDE SEQUENCE [LARGE SCALE GENOMIC DNA]</scope>
    <source>
        <strain evidence="2">MV-1</strain>
    </source>
</reference>
<gene>
    <name evidence="1" type="ORF">BEN30_02270</name>
</gene>
<comment type="caution">
    <text evidence="1">The sequence shown here is derived from an EMBL/GenBank/DDBJ whole genome shotgun (WGS) entry which is preliminary data.</text>
</comment>
<evidence type="ECO:0000313" key="2">
    <source>
        <dbReference type="Proteomes" id="UP000095347"/>
    </source>
</evidence>
<proteinExistence type="predicted"/>
<dbReference type="STRING" id="28181.BEN30_02270"/>
<accession>A0A1E5QC70</accession>
<name>A0A1E5QC70_9PROT</name>
<evidence type="ECO:0000313" key="1">
    <source>
        <dbReference type="EMBL" id="OEJ69678.1"/>
    </source>
</evidence>
<organism evidence="1 2">
    <name type="scientific">Magnetovibrio blakemorei</name>
    <dbReference type="NCBI Taxonomy" id="28181"/>
    <lineage>
        <taxon>Bacteria</taxon>
        <taxon>Pseudomonadati</taxon>
        <taxon>Pseudomonadota</taxon>
        <taxon>Alphaproteobacteria</taxon>
        <taxon>Rhodospirillales</taxon>
        <taxon>Magnetovibrionaceae</taxon>
        <taxon>Magnetovibrio</taxon>
    </lineage>
</organism>
<protein>
    <submittedName>
        <fullName evidence="1">Uncharacterized protein</fullName>
    </submittedName>
</protein>
<dbReference type="AlphaFoldDB" id="A0A1E5QC70"/>
<dbReference type="EMBL" id="MCGG01000002">
    <property type="protein sequence ID" value="OEJ69678.1"/>
    <property type="molecule type" value="Genomic_DNA"/>
</dbReference>